<gene>
    <name evidence="1" type="ORF">FCALED_LOCUS840</name>
</gene>
<protein>
    <submittedName>
        <fullName evidence="1">12653_t:CDS:1</fullName>
    </submittedName>
</protein>
<sequence length="51" mass="5886">MKRSKTHVINEIGRELEETILESLNVKNSEDRGDKGKDIRSNISLLFNSRN</sequence>
<dbReference type="AlphaFoldDB" id="A0A9N8VCL6"/>
<dbReference type="Proteomes" id="UP000789570">
    <property type="component" value="Unassembled WGS sequence"/>
</dbReference>
<dbReference type="EMBL" id="CAJVPQ010000093">
    <property type="protein sequence ID" value="CAG8445166.1"/>
    <property type="molecule type" value="Genomic_DNA"/>
</dbReference>
<keyword evidence="2" id="KW-1185">Reference proteome</keyword>
<organism evidence="1 2">
    <name type="scientific">Funneliformis caledonium</name>
    <dbReference type="NCBI Taxonomy" id="1117310"/>
    <lineage>
        <taxon>Eukaryota</taxon>
        <taxon>Fungi</taxon>
        <taxon>Fungi incertae sedis</taxon>
        <taxon>Mucoromycota</taxon>
        <taxon>Glomeromycotina</taxon>
        <taxon>Glomeromycetes</taxon>
        <taxon>Glomerales</taxon>
        <taxon>Glomeraceae</taxon>
        <taxon>Funneliformis</taxon>
    </lineage>
</organism>
<evidence type="ECO:0000313" key="1">
    <source>
        <dbReference type="EMBL" id="CAG8445166.1"/>
    </source>
</evidence>
<reference evidence="1" key="1">
    <citation type="submission" date="2021-06" db="EMBL/GenBank/DDBJ databases">
        <authorList>
            <person name="Kallberg Y."/>
            <person name="Tangrot J."/>
            <person name="Rosling A."/>
        </authorList>
    </citation>
    <scope>NUCLEOTIDE SEQUENCE</scope>
    <source>
        <strain evidence="1">UK204</strain>
    </source>
</reference>
<comment type="caution">
    <text evidence="1">The sequence shown here is derived from an EMBL/GenBank/DDBJ whole genome shotgun (WGS) entry which is preliminary data.</text>
</comment>
<proteinExistence type="predicted"/>
<name>A0A9N8VCL6_9GLOM</name>
<evidence type="ECO:0000313" key="2">
    <source>
        <dbReference type="Proteomes" id="UP000789570"/>
    </source>
</evidence>
<accession>A0A9N8VCL6</accession>